<dbReference type="PANTHER" id="PTHR23155:SF1114">
    <property type="entry name" value="OS02G0475500 PROTEIN"/>
    <property type="match status" value="1"/>
</dbReference>
<evidence type="ECO:0000313" key="5">
    <source>
        <dbReference type="Proteomes" id="UP000275267"/>
    </source>
</evidence>
<gene>
    <name evidence="4" type="ORF">C2845_PM17G03790</name>
</gene>
<evidence type="ECO:0000256" key="2">
    <source>
        <dbReference type="ARBA" id="ARBA00022821"/>
    </source>
</evidence>
<accession>A0A3L6Q0K3</accession>
<dbReference type="STRING" id="4540.A0A3L6Q0K3"/>
<dbReference type="Gene3D" id="3.80.10.10">
    <property type="entry name" value="Ribonuclease Inhibitor"/>
    <property type="match status" value="1"/>
</dbReference>
<keyword evidence="2" id="KW-0611">Plant defense</keyword>
<organism evidence="4 5">
    <name type="scientific">Panicum miliaceum</name>
    <name type="common">Proso millet</name>
    <name type="synonym">Broomcorn millet</name>
    <dbReference type="NCBI Taxonomy" id="4540"/>
    <lineage>
        <taxon>Eukaryota</taxon>
        <taxon>Viridiplantae</taxon>
        <taxon>Streptophyta</taxon>
        <taxon>Embryophyta</taxon>
        <taxon>Tracheophyta</taxon>
        <taxon>Spermatophyta</taxon>
        <taxon>Magnoliopsida</taxon>
        <taxon>Liliopsida</taxon>
        <taxon>Poales</taxon>
        <taxon>Poaceae</taxon>
        <taxon>PACMAD clade</taxon>
        <taxon>Panicoideae</taxon>
        <taxon>Panicodae</taxon>
        <taxon>Paniceae</taxon>
        <taxon>Panicinae</taxon>
        <taxon>Panicum</taxon>
        <taxon>Panicum sect. Panicum</taxon>
    </lineage>
</organism>
<evidence type="ECO:0000313" key="4">
    <source>
        <dbReference type="EMBL" id="RLM69487.1"/>
    </source>
</evidence>
<dbReference type="PANTHER" id="PTHR23155">
    <property type="entry name" value="DISEASE RESISTANCE PROTEIN RP"/>
    <property type="match status" value="1"/>
</dbReference>
<keyword evidence="1" id="KW-0677">Repeat</keyword>
<proteinExistence type="predicted"/>
<dbReference type="InterPro" id="IPR044974">
    <property type="entry name" value="Disease_R_plants"/>
</dbReference>
<dbReference type="Pfam" id="PF23598">
    <property type="entry name" value="LRR_14"/>
    <property type="match status" value="1"/>
</dbReference>
<dbReference type="InterPro" id="IPR032675">
    <property type="entry name" value="LRR_dom_sf"/>
</dbReference>
<sequence>MLDQAKLVLKKCDRLPLAISTIGSYLANKPKTAMEWRRLNDGLSAELEINAELKMIKAVPMRSYDGKIDYCQLHDLIREICVSKAREENLVFTLEEGCNLGGAQGAIRHLTISSNWKRDKDVMQRMLDLSHLRPLTVFGEWSHFSVSKEMMRFLQVLDLEHTTGLRQHHLAKIMELLHLRYLSLRGCKDIFYLPKSLANLGQLQTLDVRGTHIWRFPAGVAKLQKLQYLHASGSFRGDHLVDSDKPQLLEAGSKTRSGGPILKDSVSREGLVKLYQCYLFLLGAYLPRGILKLRALHTLRVVNVRHGTEAKFKELRNLTQLRKFGVVGVHNRNMEVFWRSIAGLDRLQSLSVDRDNMIDTDNGLKEIVQRTLAEYPNDVVLKML</sequence>
<dbReference type="Gene3D" id="1.10.8.430">
    <property type="entry name" value="Helical domain of apoptotic protease-activating factors"/>
    <property type="match status" value="1"/>
</dbReference>
<keyword evidence="5" id="KW-1185">Reference proteome</keyword>
<protein>
    <recommendedName>
        <fullName evidence="3">Disease resistance R13L4/SHOC-2-like LRR domain-containing protein</fullName>
    </recommendedName>
</protein>
<dbReference type="SUPFAM" id="SSF52047">
    <property type="entry name" value="RNI-like"/>
    <property type="match status" value="1"/>
</dbReference>
<comment type="caution">
    <text evidence="4">The sequence shown here is derived from an EMBL/GenBank/DDBJ whole genome shotgun (WGS) entry which is preliminary data.</text>
</comment>
<evidence type="ECO:0000256" key="1">
    <source>
        <dbReference type="ARBA" id="ARBA00022737"/>
    </source>
</evidence>
<dbReference type="InterPro" id="IPR055414">
    <property type="entry name" value="LRR_R13L4/SHOC2-like"/>
</dbReference>
<dbReference type="EMBL" id="PQIB02000014">
    <property type="protein sequence ID" value="RLM69487.1"/>
    <property type="molecule type" value="Genomic_DNA"/>
</dbReference>
<dbReference type="OrthoDB" id="687531at2759"/>
<dbReference type="AlphaFoldDB" id="A0A3L6Q0K3"/>
<dbReference type="InterPro" id="IPR042197">
    <property type="entry name" value="Apaf_helical"/>
</dbReference>
<name>A0A3L6Q0K3_PANMI</name>
<dbReference type="GO" id="GO:0043531">
    <property type="term" value="F:ADP binding"/>
    <property type="evidence" value="ECO:0007669"/>
    <property type="project" value="InterPro"/>
</dbReference>
<dbReference type="GO" id="GO:0098542">
    <property type="term" value="P:defense response to other organism"/>
    <property type="evidence" value="ECO:0007669"/>
    <property type="project" value="TreeGrafter"/>
</dbReference>
<dbReference type="Proteomes" id="UP000275267">
    <property type="component" value="Unassembled WGS sequence"/>
</dbReference>
<reference evidence="5" key="1">
    <citation type="journal article" date="2019" name="Nat. Commun.">
        <title>The genome of broomcorn millet.</title>
        <authorList>
            <person name="Zou C."/>
            <person name="Miki D."/>
            <person name="Li D."/>
            <person name="Tang Q."/>
            <person name="Xiao L."/>
            <person name="Rajput S."/>
            <person name="Deng P."/>
            <person name="Jia W."/>
            <person name="Huang R."/>
            <person name="Zhang M."/>
            <person name="Sun Y."/>
            <person name="Hu J."/>
            <person name="Fu X."/>
            <person name="Schnable P.S."/>
            <person name="Li F."/>
            <person name="Zhang H."/>
            <person name="Feng B."/>
            <person name="Zhu X."/>
            <person name="Liu R."/>
            <person name="Schnable J.C."/>
            <person name="Zhu J.-K."/>
            <person name="Zhang H."/>
        </authorList>
    </citation>
    <scope>NUCLEOTIDE SEQUENCE [LARGE SCALE GENOMIC DNA]</scope>
</reference>
<evidence type="ECO:0000259" key="3">
    <source>
        <dbReference type="Pfam" id="PF23598"/>
    </source>
</evidence>
<feature type="domain" description="Disease resistance R13L4/SHOC-2-like LRR" evidence="3">
    <location>
        <begin position="131"/>
        <end position="234"/>
    </location>
</feature>